<keyword evidence="1" id="KW-0479">Metal-binding</keyword>
<sequence>MVKTCSVVYFDKKICEDVSLSSMMIVSELQNGDIRFDCSICRSRYKHHPSLFRHFKCAHKEQYEQKVALREHLKAEREVLKMLGLPYMRRKNQKRNTKGRKVNKENISPLPEKPNDSIPTQLSNLGTLVPLDQKYMLPVSNSHYYLCTNCDQQFPSQQQLDQHGCECQVGANLSVILDPILDDMVKDEKELFLCGICGINMENIDNFSAHMRINHEYTELMGIESPPETVVYANTSALVNPNLISKNNCEIYNICEVCEEVVLKELMDDHQCYVREEIMQLYNYN</sequence>
<dbReference type="GO" id="GO:0008270">
    <property type="term" value="F:zinc ion binding"/>
    <property type="evidence" value="ECO:0007669"/>
    <property type="project" value="UniProtKB-KW"/>
</dbReference>
<organism evidence="4">
    <name type="scientific">Lepeophtheirus salmonis</name>
    <name type="common">Salmon louse</name>
    <name type="synonym">Caligus salmonis</name>
    <dbReference type="NCBI Taxonomy" id="72036"/>
    <lineage>
        <taxon>Eukaryota</taxon>
        <taxon>Metazoa</taxon>
        <taxon>Ecdysozoa</taxon>
        <taxon>Arthropoda</taxon>
        <taxon>Crustacea</taxon>
        <taxon>Multicrustacea</taxon>
        <taxon>Hexanauplia</taxon>
        <taxon>Copepoda</taxon>
        <taxon>Siphonostomatoida</taxon>
        <taxon>Caligidae</taxon>
        <taxon>Lepeophtheirus</taxon>
    </lineage>
</organism>
<dbReference type="Gene3D" id="3.30.160.60">
    <property type="entry name" value="Classic Zinc Finger"/>
    <property type="match status" value="1"/>
</dbReference>
<feature type="region of interest" description="Disordered" evidence="2">
    <location>
        <begin position="91"/>
        <end position="121"/>
    </location>
</feature>
<dbReference type="AlphaFoldDB" id="A0A0K2VEH8"/>
<keyword evidence="1" id="KW-0862">Zinc</keyword>
<dbReference type="PROSITE" id="PS00028">
    <property type="entry name" value="ZINC_FINGER_C2H2_1"/>
    <property type="match status" value="2"/>
</dbReference>
<feature type="compositionally biased region" description="Basic residues" evidence="2">
    <location>
        <begin position="91"/>
        <end position="101"/>
    </location>
</feature>
<evidence type="ECO:0000259" key="3">
    <source>
        <dbReference type="PROSITE" id="PS50157"/>
    </source>
</evidence>
<dbReference type="EMBL" id="HACA01031547">
    <property type="protein sequence ID" value="CDW48908.1"/>
    <property type="molecule type" value="Transcribed_RNA"/>
</dbReference>
<evidence type="ECO:0000313" key="4">
    <source>
        <dbReference type="EMBL" id="CDW48908.1"/>
    </source>
</evidence>
<protein>
    <recommendedName>
        <fullName evidence="3">C2H2-type domain-containing protein</fullName>
    </recommendedName>
</protein>
<dbReference type="PROSITE" id="PS50157">
    <property type="entry name" value="ZINC_FINGER_C2H2_2"/>
    <property type="match status" value="1"/>
</dbReference>
<accession>A0A0K2VEH8</accession>
<dbReference type="SMART" id="SM00355">
    <property type="entry name" value="ZnF_C2H2"/>
    <property type="match status" value="3"/>
</dbReference>
<evidence type="ECO:0000256" key="2">
    <source>
        <dbReference type="SAM" id="MobiDB-lite"/>
    </source>
</evidence>
<keyword evidence="1" id="KW-0863">Zinc-finger</keyword>
<proteinExistence type="predicted"/>
<dbReference type="InterPro" id="IPR013087">
    <property type="entry name" value="Znf_C2H2_type"/>
</dbReference>
<reference evidence="4" key="1">
    <citation type="submission" date="2014-05" db="EMBL/GenBank/DDBJ databases">
        <authorList>
            <person name="Chronopoulou M."/>
        </authorList>
    </citation>
    <scope>NUCLEOTIDE SEQUENCE</scope>
    <source>
        <tissue evidence="4">Whole organism</tissue>
    </source>
</reference>
<evidence type="ECO:0000256" key="1">
    <source>
        <dbReference type="PROSITE-ProRule" id="PRU00042"/>
    </source>
</evidence>
<name>A0A0K2VEH8_LEPSM</name>
<feature type="domain" description="C2H2-type" evidence="3">
    <location>
        <begin position="36"/>
        <end position="64"/>
    </location>
</feature>